<evidence type="ECO:0000313" key="1">
    <source>
        <dbReference type="EMBL" id="PON94669.1"/>
    </source>
</evidence>
<dbReference type="AlphaFoldDB" id="A0A2P5FA52"/>
<name>A0A2P5FA52_TREOI</name>
<comment type="caution">
    <text evidence="1">The sequence shown here is derived from an EMBL/GenBank/DDBJ whole genome shotgun (WGS) entry which is preliminary data.</text>
</comment>
<accession>A0A2P5FA52</accession>
<protein>
    <submittedName>
        <fullName evidence="1">Uncharacterized protein</fullName>
    </submittedName>
</protein>
<organism evidence="1 2">
    <name type="scientific">Trema orientale</name>
    <name type="common">Charcoal tree</name>
    <name type="synonym">Celtis orientalis</name>
    <dbReference type="NCBI Taxonomy" id="63057"/>
    <lineage>
        <taxon>Eukaryota</taxon>
        <taxon>Viridiplantae</taxon>
        <taxon>Streptophyta</taxon>
        <taxon>Embryophyta</taxon>
        <taxon>Tracheophyta</taxon>
        <taxon>Spermatophyta</taxon>
        <taxon>Magnoliopsida</taxon>
        <taxon>eudicotyledons</taxon>
        <taxon>Gunneridae</taxon>
        <taxon>Pentapetalae</taxon>
        <taxon>rosids</taxon>
        <taxon>fabids</taxon>
        <taxon>Rosales</taxon>
        <taxon>Cannabaceae</taxon>
        <taxon>Trema</taxon>
    </lineage>
</organism>
<reference evidence="2" key="1">
    <citation type="submission" date="2016-06" db="EMBL/GenBank/DDBJ databases">
        <title>Parallel loss of symbiosis genes in relatives of nitrogen-fixing non-legume Parasponia.</title>
        <authorList>
            <person name="Van Velzen R."/>
            <person name="Holmer R."/>
            <person name="Bu F."/>
            <person name="Rutten L."/>
            <person name="Van Zeijl A."/>
            <person name="Liu W."/>
            <person name="Santuari L."/>
            <person name="Cao Q."/>
            <person name="Sharma T."/>
            <person name="Shen D."/>
            <person name="Roswanjaya Y."/>
            <person name="Wardhani T."/>
            <person name="Kalhor M.S."/>
            <person name="Jansen J."/>
            <person name="Van den Hoogen J."/>
            <person name="Gungor B."/>
            <person name="Hartog M."/>
            <person name="Hontelez J."/>
            <person name="Verver J."/>
            <person name="Yang W.-C."/>
            <person name="Schijlen E."/>
            <person name="Repin R."/>
            <person name="Schilthuizen M."/>
            <person name="Schranz E."/>
            <person name="Heidstra R."/>
            <person name="Miyata K."/>
            <person name="Fedorova E."/>
            <person name="Kohlen W."/>
            <person name="Bisseling T."/>
            <person name="Smit S."/>
            <person name="Geurts R."/>
        </authorList>
    </citation>
    <scope>NUCLEOTIDE SEQUENCE [LARGE SCALE GENOMIC DNA]</scope>
    <source>
        <strain evidence="2">cv. RG33-2</strain>
    </source>
</reference>
<sequence>MAPISRAQAENGLLTEKLPTDLADDIKTGPRVNKAEDIVDVVAGSQATRIMTANSAKMDIGVLVAKFVEEEKVNMS</sequence>
<dbReference type="EMBL" id="JXTC01000049">
    <property type="protein sequence ID" value="PON94669.1"/>
    <property type="molecule type" value="Genomic_DNA"/>
</dbReference>
<evidence type="ECO:0000313" key="2">
    <source>
        <dbReference type="Proteomes" id="UP000237000"/>
    </source>
</evidence>
<keyword evidence="2" id="KW-1185">Reference proteome</keyword>
<proteinExistence type="predicted"/>
<gene>
    <name evidence="1" type="ORF">TorRG33x02_094520</name>
</gene>
<dbReference type="Proteomes" id="UP000237000">
    <property type="component" value="Unassembled WGS sequence"/>
</dbReference>
<dbReference type="InParanoid" id="A0A2P5FA52"/>